<dbReference type="EMBL" id="CAJNRF010010764">
    <property type="protein sequence ID" value="CAF2124587.1"/>
    <property type="molecule type" value="Genomic_DNA"/>
</dbReference>
<protein>
    <submittedName>
        <fullName evidence="1">Uncharacterized protein</fullName>
    </submittedName>
</protein>
<sequence length="172" mass="20090">MSKARRKNTPVIPSGVVFDIPEFYEQTLSWCQRFLFMDLFMKRGQDRILVFSSDQQLQLLFDSEIIFMNRLPVAFCLLPNKRGKTYFELFERLKEQTSSMGKQFKSKRIITDFEPGLMPVVEQEGIIVPDSTIIIQPSQIIQKLAFQPICNDDPLLSNTFVFYQYPNLKESS</sequence>
<name>A0A816VU68_9BILA</name>
<gene>
    <name evidence="2" type="ORF">OVN521_LOCUS35604</name>
    <name evidence="1" type="ORF">WKI299_LOCUS25076</name>
</gene>
<dbReference type="EMBL" id="CAJOBG010041823">
    <property type="protein sequence ID" value="CAF4413157.1"/>
    <property type="molecule type" value="Genomic_DNA"/>
</dbReference>
<accession>A0A816VU68</accession>
<proteinExistence type="predicted"/>
<reference evidence="1" key="1">
    <citation type="submission" date="2021-02" db="EMBL/GenBank/DDBJ databases">
        <authorList>
            <person name="Nowell W R."/>
        </authorList>
    </citation>
    <scope>NUCLEOTIDE SEQUENCE</scope>
</reference>
<dbReference type="Proteomes" id="UP000663866">
    <property type="component" value="Unassembled WGS sequence"/>
</dbReference>
<dbReference type="Proteomes" id="UP000663856">
    <property type="component" value="Unassembled WGS sequence"/>
</dbReference>
<evidence type="ECO:0000313" key="4">
    <source>
        <dbReference type="Proteomes" id="UP000663866"/>
    </source>
</evidence>
<dbReference type="AlphaFoldDB" id="A0A816VU68"/>
<comment type="caution">
    <text evidence="1">The sequence shown here is derived from an EMBL/GenBank/DDBJ whole genome shotgun (WGS) entry which is preliminary data.</text>
</comment>
<keyword evidence="4" id="KW-1185">Reference proteome</keyword>
<evidence type="ECO:0000313" key="3">
    <source>
        <dbReference type="Proteomes" id="UP000663856"/>
    </source>
</evidence>
<evidence type="ECO:0000313" key="1">
    <source>
        <dbReference type="EMBL" id="CAF2124587.1"/>
    </source>
</evidence>
<evidence type="ECO:0000313" key="2">
    <source>
        <dbReference type="EMBL" id="CAF4413157.1"/>
    </source>
</evidence>
<organism evidence="1 3">
    <name type="scientific">Rotaria magnacalcarata</name>
    <dbReference type="NCBI Taxonomy" id="392030"/>
    <lineage>
        <taxon>Eukaryota</taxon>
        <taxon>Metazoa</taxon>
        <taxon>Spiralia</taxon>
        <taxon>Gnathifera</taxon>
        <taxon>Rotifera</taxon>
        <taxon>Eurotatoria</taxon>
        <taxon>Bdelloidea</taxon>
        <taxon>Philodinida</taxon>
        <taxon>Philodinidae</taxon>
        <taxon>Rotaria</taxon>
    </lineage>
</organism>